<reference evidence="10" key="1">
    <citation type="submission" date="2015-08" db="EMBL/GenBank/DDBJ databases">
        <title>Fjat-14210 dsm16467.</title>
        <authorList>
            <person name="Liu B."/>
            <person name="Wang J."/>
            <person name="Zhu Y."/>
            <person name="Liu G."/>
            <person name="Chen Q."/>
            <person name="Chen Z."/>
            <person name="Lan J."/>
            <person name="Che J."/>
            <person name="Ge C."/>
            <person name="Shi H."/>
            <person name="Pan Z."/>
            <person name="Liu X."/>
        </authorList>
    </citation>
    <scope>NUCLEOTIDE SEQUENCE [LARGE SCALE GENOMIC DNA]</scope>
    <source>
        <strain evidence="10">DSM 16467</strain>
    </source>
</reference>
<evidence type="ECO:0000313" key="9">
    <source>
        <dbReference type="EMBL" id="KOO41090.1"/>
    </source>
</evidence>
<evidence type="ECO:0000259" key="7">
    <source>
        <dbReference type="Pfam" id="PF00174"/>
    </source>
</evidence>
<gene>
    <name evidence="9" type="ORF">AMD01_19260</name>
</gene>
<dbReference type="InterPro" id="IPR011577">
    <property type="entry name" value="Cyt_b561_bac/Ni-Hgenase"/>
</dbReference>
<feature type="transmembrane region" description="Helical" evidence="6">
    <location>
        <begin position="93"/>
        <end position="113"/>
    </location>
</feature>
<proteinExistence type="predicted"/>
<organism evidence="9 10">
    <name type="scientific">Priestia koreensis</name>
    <dbReference type="NCBI Taxonomy" id="284581"/>
    <lineage>
        <taxon>Bacteria</taxon>
        <taxon>Bacillati</taxon>
        <taxon>Bacillota</taxon>
        <taxon>Bacilli</taxon>
        <taxon>Bacillales</taxon>
        <taxon>Bacillaceae</taxon>
        <taxon>Priestia</taxon>
    </lineage>
</organism>
<keyword evidence="5 6" id="KW-0472">Membrane</keyword>
<accession>A0A0M0KQK1</accession>
<dbReference type="Pfam" id="PF01292">
    <property type="entry name" value="Ni_hydr_CYTB"/>
    <property type="match status" value="1"/>
</dbReference>
<keyword evidence="4 6" id="KW-1133">Transmembrane helix</keyword>
<keyword evidence="10" id="KW-1185">Reference proteome</keyword>
<feature type="transmembrane region" description="Helical" evidence="6">
    <location>
        <begin position="52"/>
        <end position="73"/>
    </location>
</feature>
<feature type="domain" description="Cytochrome b561 bacterial/Ni-hydrogenase" evidence="8">
    <location>
        <begin position="17"/>
        <end position="134"/>
    </location>
</feature>
<comment type="subcellular location">
    <subcellularLocation>
        <location evidence="1">Cell membrane</location>
        <topology evidence="1">Multi-pass membrane protein</topology>
    </subcellularLocation>
</comment>
<dbReference type="GO" id="GO:0022904">
    <property type="term" value="P:respiratory electron transport chain"/>
    <property type="evidence" value="ECO:0007669"/>
    <property type="project" value="InterPro"/>
</dbReference>
<dbReference type="STRING" id="284581.AMD01_19260"/>
<comment type="caution">
    <text evidence="9">The sequence shown here is derived from an EMBL/GenBank/DDBJ whole genome shotgun (WGS) entry which is preliminary data.</text>
</comment>
<dbReference type="AlphaFoldDB" id="A0A0M0KQK1"/>
<evidence type="ECO:0000256" key="1">
    <source>
        <dbReference type="ARBA" id="ARBA00004651"/>
    </source>
</evidence>
<evidence type="ECO:0000256" key="6">
    <source>
        <dbReference type="SAM" id="Phobius"/>
    </source>
</evidence>
<evidence type="ECO:0000256" key="5">
    <source>
        <dbReference type="ARBA" id="ARBA00023136"/>
    </source>
</evidence>
<dbReference type="InterPro" id="IPR016174">
    <property type="entry name" value="Di-haem_cyt_TM"/>
</dbReference>
<evidence type="ECO:0000259" key="8">
    <source>
        <dbReference type="Pfam" id="PF01292"/>
    </source>
</evidence>
<dbReference type="InterPro" id="IPR036374">
    <property type="entry name" value="OxRdtase_Mopterin-bd_sf"/>
</dbReference>
<dbReference type="SUPFAM" id="SSF56524">
    <property type="entry name" value="Oxidoreductase molybdopterin-binding domain"/>
    <property type="match status" value="1"/>
</dbReference>
<dbReference type="GO" id="GO:0009055">
    <property type="term" value="F:electron transfer activity"/>
    <property type="evidence" value="ECO:0007669"/>
    <property type="project" value="InterPro"/>
</dbReference>
<dbReference type="InterPro" id="IPR000572">
    <property type="entry name" value="OxRdtase_Mopterin-bd_dom"/>
</dbReference>
<dbReference type="Pfam" id="PF00174">
    <property type="entry name" value="Oxidored_molyb"/>
    <property type="match status" value="1"/>
</dbReference>
<dbReference type="PANTHER" id="PTHR43032">
    <property type="entry name" value="PROTEIN-METHIONINE-SULFOXIDE REDUCTASE"/>
    <property type="match status" value="1"/>
</dbReference>
<feature type="transmembrane region" description="Helical" evidence="6">
    <location>
        <begin position="119"/>
        <end position="141"/>
    </location>
</feature>
<dbReference type="SUPFAM" id="SSF81342">
    <property type="entry name" value="Transmembrane di-heme cytochromes"/>
    <property type="match status" value="1"/>
</dbReference>
<dbReference type="GO" id="GO:0005886">
    <property type="term" value="C:plasma membrane"/>
    <property type="evidence" value="ECO:0007669"/>
    <property type="project" value="UniProtKB-SubCell"/>
</dbReference>
<evidence type="ECO:0000313" key="10">
    <source>
        <dbReference type="Proteomes" id="UP000037558"/>
    </source>
</evidence>
<dbReference type="Proteomes" id="UP000037558">
    <property type="component" value="Unassembled WGS sequence"/>
</dbReference>
<evidence type="ECO:0000256" key="4">
    <source>
        <dbReference type="ARBA" id="ARBA00022989"/>
    </source>
</evidence>
<keyword evidence="3 6" id="KW-0812">Transmembrane</keyword>
<dbReference type="PANTHER" id="PTHR43032:SF4">
    <property type="entry name" value="OXIDOREDUCTASE MOLYBDOPTERIN-BINDING DOMAIN-CONTAINING PROTEIN"/>
    <property type="match status" value="1"/>
</dbReference>
<feature type="transmembrane region" description="Helical" evidence="6">
    <location>
        <begin position="21"/>
        <end position="40"/>
    </location>
</feature>
<name>A0A0M0KQK1_9BACI</name>
<feature type="transmembrane region" description="Helical" evidence="6">
    <location>
        <begin position="181"/>
        <end position="202"/>
    </location>
</feature>
<evidence type="ECO:0000256" key="3">
    <source>
        <dbReference type="ARBA" id="ARBA00022692"/>
    </source>
</evidence>
<dbReference type="PATRIC" id="fig|284581.3.peg.4235"/>
<dbReference type="Gene3D" id="3.90.420.10">
    <property type="entry name" value="Oxidoreductase, molybdopterin-binding domain"/>
    <property type="match status" value="1"/>
</dbReference>
<dbReference type="EMBL" id="LILC01000030">
    <property type="protein sequence ID" value="KOO41090.1"/>
    <property type="molecule type" value="Genomic_DNA"/>
</dbReference>
<feature type="domain" description="Oxidoreductase molybdopterin-binding" evidence="7">
    <location>
        <begin position="251"/>
        <end position="397"/>
    </location>
</feature>
<evidence type="ECO:0000256" key="2">
    <source>
        <dbReference type="ARBA" id="ARBA00022475"/>
    </source>
</evidence>
<sequence>MDWRVFFKRGLPFRRRLVRLHHANALFFLILSISGFILFSGTFRTALPSVRVYVRDIHVWIGIVSILPLLYYLPKMARHLKGLKKKQNQRINLYLILTVLSALIGSGLLLTYHRQFSPQVSTVALFIHDAATWFGVPYTIYHSITRSRWFKKAERAASKSTIVSEPMEINEKNPIYTRRSFLRVASGGIIVLIFSPFIFRWIKPFFPSMGGQVAETASKNKLVPKPTPNVKSSPPIGGGKKGEFRYYTVTEVPTITNQNFSFTIDGLVQNKKRYNWEQFVSLKRDVQVSDFHCITGWSVYSVTWEGIPLRKILQEAGVKSKAKYVKFYSADGVYTDTLTLKQAMAQDIMVATLIDGKLISQDNGGPVRLITPRMYAYKSVKWLNRIELIEEEHVGYWEERGYSKNAWVKS</sequence>
<dbReference type="OrthoDB" id="9778777at2"/>
<keyword evidence="2" id="KW-1003">Cell membrane</keyword>
<protein>
    <submittedName>
        <fullName evidence="9">Uncharacterized protein</fullName>
    </submittedName>
</protein>
<dbReference type="RefSeq" id="WP_053403072.1">
    <property type="nucleotide sequence ID" value="NZ_LILC01000030.1"/>
</dbReference>